<dbReference type="GO" id="GO:0031769">
    <property type="term" value="F:glucagon receptor binding"/>
    <property type="evidence" value="ECO:0007669"/>
    <property type="project" value="TreeGrafter"/>
</dbReference>
<name>A0A9D3TLJ0_MEGAT</name>
<dbReference type="GO" id="GO:0042304">
    <property type="term" value="P:regulation of fatty acid biosynthetic process"/>
    <property type="evidence" value="ECO:0007669"/>
    <property type="project" value="InterPro"/>
</dbReference>
<proteinExistence type="predicted"/>
<organism evidence="2 3">
    <name type="scientific">Megalops atlanticus</name>
    <name type="common">Tarpon</name>
    <name type="synonym">Clupea gigantea</name>
    <dbReference type="NCBI Taxonomy" id="7932"/>
    <lineage>
        <taxon>Eukaryota</taxon>
        <taxon>Metazoa</taxon>
        <taxon>Chordata</taxon>
        <taxon>Craniata</taxon>
        <taxon>Vertebrata</taxon>
        <taxon>Euteleostomi</taxon>
        <taxon>Actinopterygii</taxon>
        <taxon>Neopterygii</taxon>
        <taxon>Teleostei</taxon>
        <taxon>Elopiformes</taxon>
        <taxon>Megalopidae</taxon>
        <taxon>Megalops</taxon>
    </lineage>
</organism>
<dbReference type="PANTHER" id="PTHR15211:SF0">
    <property type="entry name" value="GASTRIC INHIBITORY POLYPEPTIDE"/>
    <property type="match status" value="1"/>
</dbReference>
<dbReference type="PANTHER" id="PTHR15211">
    <property type="entry name" value="GLUCOSE-DEPENDENT INSULINOTROPIC POLYPEPTIDE"/>
    <property type="match status" value="1"/>
</dbReference>
<protein>
    <recommendedName>
        <fullName evidence="4">Gastric inhibitory polypeptide</fullName>
    </recommendedName>
</protein>
<evidence type="ECO:0000256" key="1">
    <source>
        <dbReference type="ARBA" id="ARBA00022702"/>
    </source>
</evidence>
<dbReference type="Proteomes" id="UP001046870">
    <property type="component" value="Chromosome 1"/>
</dbReference>
<accession>A0A9D3TLJ0</accession>
<evidence type="ECO:0000313" key="2">
    <source>
        <dbReference type="EMBL" id="KAG7492398.1"/>
    </source>
</evidence>
<dbReference type="OrthoDB" id="8874823at2759"/>
<dbReference type="Gene3D" id="6.10.250.590">
    <property type="match status" value="1"/>
</dbReference>
<keyword evidence="3" id="KW-1185">Reference proteome</keyword>
<dbReference type="GO" id="GO:0005615">
    <property type="term" value="C:extracellular space"/>
    <property type="evidence" value="ECO:0007669"/>
    <property type="project" value="TreeGrafter"/>
</dbReference>
<reference evidence="2" key="1">
    <citation type="submission" date="2021-01" db="EMBL/GenBank/DDBJ databases">
        <authorList>
            <person name="Zahm M."/>
            <person name="Roques C."/>
            <person name="Cabau C."/>
            <person name="Klopp C."/>
            <person name="Donnadieu C."/>
            <person name="Jouanno E."/>
            <person name="Lampietro C."/>
            <person name="Louis A."/>
            <person name="Herpin A."/>
            <person name="Echchiki A."/>
            <person name="Berthelot C."/>
            <person name="Parey E."/>
            <person name="Roest-Crollius H."/>
            <person name="Braasch I."/>
            <person name="Postlethwait J."/>
            <person name="Bobe J."/>
            <person name="Montfort J."/>
            <person name="Bouchez O."/>
            <person name="Begum T."/>
            <person name="Mejri S."/>
            <person name="Adams A."/>
            <person name="Chen W.-J."/>
            <person name="Guiguen Y."/>
        </authorList>
    </citation>
    <scope>NUCLEOTIDE SEQUENCE</scope>
    <source>
        <strain evidence="2">YG-15Mar2019-1</strain>
        <tissue evidence="2">Brain</tissue>
    </source>
</reference>
<keyword evidence="1" id="KW-0372">Hormone</keyword>
<comment type="caution">
    <text evidence="2">The sequence shown here is derived from an EMBL/GenBank/DDBJ whole genome shotgun (WGS) entry which is preliminary data.</text>
</comment>
<evidence type="ECO:0000313" key="3">
    <source>
        <dbReference type="Proteomes" id="UP001046870"/>
    </source>
</evidence>
<dbReference type="GO" id="GO:0050796">
    <property type="term" value="P:regulation of insulin secretion"/>
    <property type="evidence" value="ECO:0007669"/>
    <property type="project" value="InterPro"/>
</dbReference>
<dbReference type="EMBL" id="JAFDVH010000001">
    <property type="protein sequence ID" value="KAG7492398.1"/>
    <property type="molecule type" value="Genomic_DNA"/>
</dbReference>
<evidence type="ECO:0008006" key="4">
    <source>
        <dbReference type="Google" id="ProtNLM"/>
    </source>
</evidence>
<dbReference type="AlphaFoldDB" id="A0A9D3TLJ0"/>
<dbReference type="InterPro" id="IPR039078">
    <property type="entry name" value="GIP"/>
</dbReference>
<gene>
    <name evidence="2" type="ORF">MATL_G00014190</name>
</gene>
<sequence>MQVLRPAGVAIKSSIKFWLQRNMKVGVCVLLFSCLIGMPVVLANGKAAENSLSEDEQQMSRRYAESTIASDISKIVDSMVQKNFVNFLLTQREKKSEPTVTPEEAGTQLFNELLKQKFTQWVHGKGDRTRTQ</sequence>
<dbReference type="GO" id="GO:0005179">
    <property type="term" value="F:hormone activity"/>
    <property type="evidence" value="ECO:0007669"/>
    <property type="project" value="UniProtKB-KW"/>
</dbReference>
<dbReference type="GO" id="GO:0009749">
    <property type="term" value="P:response to glucose"/>
    <property type="evidence" value="ECO:0007669"/>
    <property type="project" value="InterPro"/>
</dbReference>
<dbReference type="GO" id="GO:0042594">
    <property type="term" value="P:response to starvation"/>
    <property type="evidence" value="ECO:0007669"/>
    <property type="project" value="TreeGrafter"/>
</dbReference>